<organism evidence="1 2">
    <name type="scientific">Estrella lausannensis</name>
    <dbReference type="NCBI Taxonomy" id="483423"/>
    <lineage>
        <taxon>Bacteria</taxon>
        <taxon>Pseudomonadati</taxon>
        <taxon>Chlamydiota</taxon>
        <taxon>Chlamydiia</taxon>
        <taxon>Parachlamydiales</taxon>
        <taxon>Candidatus Criblamydiaceae</taxon>
        <taxon>Estrella</taxon>
    </lineage>
</organism>
<evidence type="ECO:0000313" key="2">
    <source>
        <dbReference type="Proteomes" id="UP000220251"/>
    </source>
</evidence>
<protein>
    <submittedName>
        <fullName evidence="1">Uncharacterized protein</fullName>
    </submittedName>
</protein>
<gene>
    <name evidence="1" type="ORF">ELAC_0632</name>
</gene>
<evidence type="ECO:0000313" key="1">
    <source>
        <dbReference type="EMBL" id="CRX37986.1"/>
    </source>
</evidence>
<dbReference type="Proteomes" id="UP000220251">
    <property type="component" value="Unassembled WGS sequence"/>
</dbReference>
<dbReference type="RefSeq" id="WP_098037845.1">
    <property type="nucleotide sequence ID" value="NZ_CWGJ01000011.1"/>
</dbReference>
<dbReference type="EMBL" id="CWGJ01000011">
    <property type="protein sequence ID" value="CRX37986.1"/>
    <property type="molecule type" value="Genomic_DNA"/>
</dbReference>
<reference evidence="2" key="1">
    <citation type="submission" date="2015-06" db="EMBL/GenBank/DDBJ databases">
        <authorList>
            <person name="Bertelli C."/>
        </authorList>
    </citation>
    <scope>NUCLEOTIDE SEQUENCE [LARGE SCALE GENOMIC DNA]</scope>
    <source>
        <strain evidence="2">CRIB-30</strain>
    </source>
</reference>
<sequence>MQSVALFFNTAIEGSNLIEEAGNALMAPVRVLFAGKTYSIEGATFKEVTAEETTILRIAKIAVSILLFIPLTIAGCLLKGVAQLKASVRERSDMLFRYLNTPTPPKQLHEEPFFKDGELYQRTIEALSCHSREVDSELTSKESAEIILGKLEVIVKHHVETAAPQFSKERSQEITAGFCKRQDSAPATAIFFPMTTIFLH</sequence>
<name>A0A0H5DNN6_9BACT</name>
<keyword evidence="2" id="KW-1185">Reference proteome</keyword>
<accession>A0A0H5DNN6</accession>
<proteinExistence type="predicted"/>
<dbReference type="AlphaFoldDB" id="A0A0H5DNN6"/>